<organism evidence="1 2">
    <name type="scientific">Lasius platythorax</name>
    <dbReference type="NCBI Taxonomy" id="488582"/>
    <lineage>
        <taxon>Eukaryota</taxon>
        <taxon>Metazoa</taxon>
        <taxon>Ecdysozoa</taxon>
        <taxon>Arthropoda</taxon>
        <taxon>Hexapoda</taxon>
        <taxon>Insecta</taxon>
        <taxon>Pterygota</taxon>
        <taxon>Neoptera</taxon>
        <taxon>Endopterygota</taxon>
        <taxon>Hymenoptera</taxon>
        <taxon>Apocrita</taxon>
        <taxon>Aculeata</taxon>
        <taxon>Formicoidea</taxon>
        <taxon>Formicidae</taxon>
        <taxon>Formicinae</taxon>
        <taxon>Lasius</taxon>
        <taxon>Lasius</taxon>
    </lineage>
</organism>
<name>A0AAV2NA09_9HYME</name>
<keyword evidence="2" id="KW-1185">Reference proteome</keyword>
<sequence length="109" mass="12003">MRHRPSLHHLPSSPYRLEKPGASKVQRLQFLTDVSAIKPGAMSTSILKNGERMRASHDAATCDERDGGLPKLFPSDSEILLLFAYFSDGGKSPGRVIDEIDVTVPSIER</sequence>
<dbReference type="AlphaFoldDB" id="A0AAV2NA09"/>
<reference evidence="1" key="1">
    <citation type="submission" date="2024-04" db="EMBL/GenBank/DDBJ databases">
        <authorList>
            <consortium name="Molecular Ecology Group"/>
        </authorList>
    </citation>
    <scope>NUCLEOTIDE SEQUENCE</scope>
</reference>
<dbReference type="Proteomes" id="UP001497644">
    <property type="component" value="Chromosome 12"/>
</dbReference>
<dbReference type="EMBL" id="OZ034835">
    <property type="protein sequence ID" value="CAL1676957.1"/>
    <property type="molecule type" value="Genomic_DNA"/>
</dbReference>
<accession>A0AAV2NA09</accession>
<protein>
    <submittedName>
        <fullName evidence="1">Uncharacterized protein</fullName>
    </submittedName>
</protein>
<evidence type="ECO:0000313" key="1">
    <source>
        <dbReference type="EMBL" id="CAL1676957.1"/>
    </source>
</evidence>
<evidence type="ECO:0000313" key="2">
    <source>
        <dbReference type="Proteomes" id="UP001497644"/>
    </source>
</evidence>
<proteinExistence type="predicted"/>
<gene>
    <name evidence="1" type="ORF">LPLAT_LOCUS3052</name>
</gene>